<proteinExistence type="predicted"/>
<keyword evidence="2" id="KW-1185">Reference proteome</keyword>
<sequence>MVSAQEKAQCRVMKLTIKVQRNFITTHGWKNFQLQAQLKNEKKQWAIVNICTNCGQHSYNLHQIFNKISARSVASTPHAEDYSAHGCHMII</sequence>
<protein>
    <submittedName>
        <fullName evidence="1">Uncharacterized protein</fullName>
    </submittedName>
</protein>
<dbReference type="Proteomes" id="UP001159363">
    <property type="component" value="Chromosome 6"/>
</dbReference>
<gene>
    <name evidence="1" type="ORF">PR048_020547</name>
</gene>
<accession>A0ABQ9H6M4</accession>
<evidence type="ECO:0000313" key="1">
    <source>
        <dbReference type="EMBL" id="KAJ8879926.1"/>
    </source>
</evidence>
<reference evidence="1 2" key="1">
    <citation type="submission" date="2023-02" db="EMBL/GenBank/DDBJ databases">
        <title>LHISI_Scaffold_Assembly.</title>
        <authorList>
            <person name="Stuart O.P."/>
            <person name="Cleave R."/>
            <person name="Magrath M.J.L."/>
            <person name="Mikheyev A.S."/>
        </authorList>
    </citation>
    <scope>NUCLEOTIDE SEQUENCE [LARGE SCALE GENOMIC DNA]</scope>
    <source>
        <strain evidence="1">Daus_M_001</strain>
        <tissue evidence="1">Leg muscle</tissue>
    </source>
</reference>
<evidence type="ECO:0000313" key="2">
    <source>
        <dbReference type="Proteomes" id="UP001159363"/>
    </source>
</evidence>
<dbReference type="EMBL" id="JARBHB010000007">
    <property type="protein sequence ID" value="KAJ8879926.1"/>
    <property type="molecule type" value="Genomic_DNA"/>
</dbReference>
<name>A0ABQ9H6M4_9NEOP</name>
<organism evidence="1 2">
    <name type="scientific">Dryococelus australis</name>
    <dbReference type="NCBI Taxonomy" id="614101"/>
    <lineage>
        <taxon>Eukaryota</taxon>
        <taxon>Metazoa</taxon>
        <taxon>Ecdysozoa</taxon>
        <taxon>Arthropoda</taxon>
        <taxon>Hexapoda</taxon>
        <taxon>Insecta</taxon>
        <taxon>Pterygota</taxon>
        <taxon>Neoptera</taxon>
        <taxon>Polyneoptera</taxon>
        <taxon>Phasmatodea</taxon>
        <taxon>Verophasmatodea</taxon>
        <taxon>Anareolatae</taxon>
        <taxon>Phasmatidae</taxon>
        <taxon>Eurycanthinae</taxon>
        <taxon>Dryococelus</taxon>
    </lineage>
</organism>
<comment type="caution">
    <text evidence="1">The sequence shown here is derived from an EMBL/GenBank/DDBJ whole genome shotgun (WGS) entry which is preliminary data.</text>
</comment>